<accession>A0A8H3I7T9</accession>
<protein>
    <submittedName>
        <fullName evidence="1">Uncharacterized protein</fullName>
    </submittedName>
</protein>
<proteinExistence type="predicted"/>
<name>A0A8H3I7T9_9LECA</name>
<dbReference type="OrthoDB" id="10477193at2759"/>
<evidence type="ECO:0000313" key="2">
    <source>
        <dbReference type="Proteomes" id="UP000664203"/>
    </source>
</evidence>
<evidence type="ECO:0000313" key="1">
    <source>
        <dbReference type="EMBL" id="CAF9908183.1"/>
    </source>
</evidence>
<organism evidence="1 2">
    <name type="scientific">Alectoria fallacina</name>
    <dbReference type="NCBI Taxonomy" id="1903189"/>
    <lineage>
        <taxon>Eukaryota</taxon>
        <taxon>Fungi</taxon>
        <taxon>Dikarya</taxon>
        <taxon>Ascomycota</taxon>
        <taxon>Pezizomycotina</taxon>
        <taxon>Lecanoromycetes</taxon>
        <taxon>OSLEUM clade</taxon>
        <taxon>Lecanoromycetidae</taxon>
        <taxon>Lecanorales</taxon>
        <taxon>Lecanorineae</taxon>
        <taxon>Parmeliaceae</taxon>
        <taxon>Alectoria</taxon>
    </lineage>
</organism>
<sequence length="168" mass="18859">MASIPADITRYRGRVTERYKDRDPGGPSLTISLDELYNGCTEFTTTARVAREADQRGVAYHSRVFVTFNPDEAKKMKVDTVELDTSNRTQHPGVVKIKMFENPNRADAQSLMISLDEPYNGHINFVTSAAVTIAAVKRGVELNTRVYVVFNPNEAQKMEVDAVERLAY</sequence>
<dbReference type="EMBL" id="CAJPDR010000027">
    <property type="protein sequence ID" value="CAF9908183.1"/>
    <property type="molecule type" value="Genomic_DNA"/>
</dbReference>
<reference evidence="1" key="1">
    <citation type="submission" date="2021-03" db="EMBL/GenBank/DDBJ databases">
        <authorList>
            <person name="Tagirdzhanova G."/>
        </authorList>
    </citation>
    <scope>NUCLEOTIDE SEQUENCE</scope>
</reference>
<dbReference type="AlphaFoldDB" id="A0A8H3I7T9"/>
<gene>
    <name evidence="1" type="ORF">ALECFALPRED_004344</name>
</gene>
<comment type="caution">
    <text evidence="1">The sequence shown here is derived from an EMBL/GenBank/DDBJ whole genome shotgun (WGS) entry which is preliminary data.</text>
</comment>
<keyword evidence="2" id="KW-1185">Reference proteome</keyword>
<dbReference type="Proteomes" id="UP000664203">
    <property type="component" value="Unassembled WGS sequence"/>
</dbReference>